<dbReference type="Proteomes" id="UP001227268">
    <property type="component" value="Unassembled WGS sequence"/>
</dbReference>
<organism evidence="1 2">
    <name type="scientific">Naganishia friedmannii</name>
    <dbReference type="NCBI Taxonomy" id="89922"/>
    <lineage>
        <taxon>Eukaryota</taxon>
        <taxon>Fungi</taxon>
        <taxon>Dikarya</taxon>
        <taxon>Basidiomycota</taxon>
        <taxon>Agaricomycotina</taxon>
        <taxon>Tremellomycetes</taxon>
        <taxon>Filobasidiales</taxon>
        <taxon>Filobasidiaceae</taxon>
        <taxon>Naganishia</taxon>
    </lineage>
</organism>
<reference evidence="1" key="1">
    <citation type="submission" date="2023-04" db="EMBL/GenBank/DDBJ databases">
        <title>Draft Genome sequencing of Naganishia species isolated from polar environments using Oxford Nanopore Technology.</title>
        <authorList>
            <person name="Leo P."/>
            <person name="Venkateswaran K."/>
        </authorList>
    </citation>
    <scope>NUCLEOTIDE SEQUENCE</scope>
    <source>
        <strain evidence="1">MNA-CCFEE 5423</strain>
    </source>
</reference>
<evidence type="ECO:0000313" key="1">
    <source>
        <dbReference type="EMBL" id="KAJ9100561.1"/>
    </source>
</evidence>
<dbReference type="EMBL" id="JASBWT010000011">
    <property type="protein sequence ID" value="KAJ9100561.1"/>
    <property type="molecule type" value="Genomic_DNA"/>
</dbReference>
<evidence type="ECO:0000313" key="2">
    <source>
        <dbReference type="Proteomes" id="UP001227268"/>
    </source>
</evidence>
<name>A0ACC2VP58_9TREE</name>
<accession>A0ACC2VP58</accession>
<comment type="caution">
    <text evidence="1">The sequence shown here is derived from an EMBL/GenBank/DDBJ whole genome shotgun (WGS) entry which is preliminary data.</text>
</comment>
<gene>
    <name evidence="1" type="ORF">QFC21_003604</name>
</gene>
<proteinExistence type="predicted"/>
<sequence length="166" mass="18260">MPKTHSFKLVLLGEVIKFPLLGRRDDREIRDMGYCWPRTAAAVVVYDITQGPEATFEKAKQWVTTLHRQADPGIVIILVGNKLDLVVADPSLRRTSKEEAEQWAKEQGLLFLEASAKDGTNVDEIFMQIARKLPLSTQQSRDPAAAKGKGVKLANNGPASASACQC</sequence>
<keyword evidence="2" id="KW-1185">Reference proteome</keyword>
<protein>
    <submittedName>
        <fullName evidence="1">Uncharacterized protein</fullName>
    </submittedName>
</protein>